<evidence type="ECO:0000313" key="1">
    <source>
        <dbReference type="EMBL" id="MEJ8824863.1"/>
    </source>
</evidence>
<dbReference type="Proteomes" id="UP001363010">
    <property type="component" value="Unassembled WGS sequence"/>
</dbReference>
<name>A0ABU8W4L4_9BURK</name>
<accession>A0ABU8W4L4</accession>
<dbReference type="RefSeq" id="WP_340365887.1">
    <property type="nucleotide sequence ID" value="NZ_JBBKZV010000017.1"/>
</dbReference>
<proteinExistence type="predicted"/>
<sequence>MQMIIEARLIDDLGETAPVRLAVSERESTASPIGLSLAEAKKLLASAQVLRCRAVAFHCRCLFVLLTVRRQIGRQGMASTPDPHSLRVG</sequence>
<reference evidence="1 2" key="1">
    <citation type="submission" date="2024-03" db="EMBL/GenBank/DDBJ databases">
        <title>Novel species of the genus Variovorax.</title>
        <authorList>
            <person name="Liu Q."/>
            <person name="Xin Y.-H."/>
        </authorList>
    </citation>
    <scope>NUCLEOTIDE SEQUENCE [LARGE SCALE GENOMIC DNA]</scope>
    <source>
        <strain evidence="1 2">KACC 18501</strain>
    </source>
</reference>
<comment type="caution">
    <text evidence="1">The sequence shown here is derived from an EMBL/GenBank/DDBJ whole genome shotgun (WGS) entry which is preliminary data.</text>
</comment>
<dbReference type="EMBL" id="JBBKZV010000017">
    <property type="protein sequence ID" value="MEJ8824863.1"/>
    <property type="molecule type" value="Genomic_DNA"/>
</dbReference>
<organism evidence="1 2">
    <name type="scientific">Variovorax humicola</name>
    <dbReference type="NCBI Taxonomy" id="1769758"/>
    <lineage>
        <taxon>Bacteria</taxon>
        <taxon>Pseudomonadati</taxon>
        <taxon>Pseudomonadota</taxon>
        <taxon>Betaproteobacteria</taxon>
        <taxon>Burkholderiales</taxon>
        <taxon>Comamonadaceae</taxon>
        <taxon>Variovorax</taxon>
    </lineage>
</organism>
<gene>
    <name evidence="1" type="ORF">WKW80_23015</name>
</gene>
<keyword evidence="2" id="KW-1185">Reference proteome</keyword>
<evidence type="ECO:0000313" key="2">
    <source>
        <dbReference type="Proteomes" id="UP001363010"/>
    </source>
</evidence>
<protein>
    <submittedName>
        <fullName evidence="1">Uncharacterized protein</fullName>
    </submittedName>
</protein>